<evidence type="ECO:0000313" key="8">
    <source>
        <dbReference type="EMBL" id="AEM68698.1"/>
    </source>
</evidence>
<protein>
    <submittedName>
        <fullName evidence="8">Permease family protein</fullName>
    </submittedName>
</protein>
<accession>A0A7U3ZSG2</accession>
<evidence type="ECO:0000256" key="2">
    <source>
        <dbReference type="ARBA" id="ARBA00022475"/>
    </source>
</evidence>
<organism evidence="8 9">
    <name type="scientific">Mycoplasma putrefaciens (strain ATCC 15718 / NCTC 10155 / C30 KS-1 / KS-1)</name>
    <dbReference type="NCBI Taxonomy" id="743965"/>
    <lineage>
        <taxon>Bacteria</taxon>
        <taxon>Bacillati</taxon>
        <taxon>Mycoplasmatota</taxon>
        <taxon>Mollicutes</taxon>
        <taxon>Mycoplasmataceae</taxon>
        <taxon>Mycoplasma</taxon>
    </lineage>
</organism>
<dbReference type="InterPro" id="IPR003838">
    <property type="entry name" value="ABC3_permease_C"/>
</dbReference>
<evidence type="ECO:0000256" key="1">
    <source>
        <dbReference type="ARBA" id="ARBA00004651"/>
    </source>
</evidence>
<dbReference type="RefSeq" id="WP_014035054.1">
    <property type="nucleotide sequence ID" value="NC_015946.1"/>
</dbReference>
<feature type="transmembrane region" description="Helical" evidence="6">
    <location>
        <begin position="753"/>
        <end position="777"/>
    </location>
</feature>
<evidence type="ECO:0000256" key="6">
    <source>
        <dbReference type="SAM" id="Phobius"/>
    </source>
</evidence>
<evidence type="ECO:0000256" key="3">
    <source>
        <dbReference type="ARBA" id="ARBA00022692"/>
    </source>
</evidence>
<evidence type="ECO:0000313" key="9">
    <source>
        <dbReference type="Proteomes" id="UP000008907"/>
    </source>
</evidence>
<feature type="transmembrane region" description="Helical" evidence="6">
    <location>
        <begin position="700"/>
        <end position="723"/>
    </location>
</feature>
<dbReference type="GO" id="GO:0005886">
    <property type="term" value="C:plasma membrane"/>
    <property type="evidence" value="ECO:0007669"/>
    <property type="project" value="UniProtKB-SubCell"/>
</dbReference>
<keyword evidence="5 6" id="KW-0472">Membrane</keyword>
<proteinExistence type="predicted"/>
<dbReference type="EMBL" id="CP003021">
    <property type="protein sequence ID" value="AEM68698.1"/>
    <property type="molecule type" value="Genomic_DNA"/>
</dbReference>
<feature type="transmembrane region" description="Helical" evidence="6">
    <location>
        <begin position="1722"/>
        <end position="1745"/>
    </location>
</feature>
<feature type="domain" description="ABC3 transporter permease C-terminal" evidence="7">
    <location>
        <begin position="663"/>
        <end position="781"/>
    </location>
</feature>
<feature type="transmembrane region" description="Helical" evidence="6">
    <location>
        <begin position="1683"/>
        <end position="1716"/>
    </location>
</feature>
<reference evidence="8 9" key="1">
    <citation type="journal article" date="2011" name="J. Bacteriol.">
        <title>Genome Sequence of Mycoplasma putrefaciens Type Strain KS1.</title>
        <authorList>
            <person name="Calcutt M.J."/>
            <person name="Foecking M.F."/>
        </authorList>
    </citation>
    <scope>NUCLEOTIDE SEQUENCE [LARGE SCALE GENOMIC DNA]</scope>
    <source>
        <strain evidence="9">ATCC 15718 / NCTC 10155 / C30 KS-1 / KS-1</strain>
    </source>
</reference>
<name>A0A7U3ZSG2_MYCPK</name>
<comment type="subcellular location">
    <subcellularLocation>
        <location evidence="1">Cell membrane</location>
        <topology evidence="1">Multi-pass membrane protein</topology>
    </subcellularLocation>
</comment>
<dbReference type="KEGG" id="mpf:MPUT_0320"/>
<feature type="transmembrane region" description="Helical" evidence="6">
    <location>
        <begin position="1633"/>
        <end position="1662"/>
    </location>
</feature>
<evidence type="ECO:0000256" key="5">
    <source>
        <dbReference type="ARBA" id="ARBA00023136"/>
    </source>
</evidence>
<feature type="domain" description="ABC3 transporter permease C-terminal" evidence="7">
    <location>
        <begin position="1641"/>
        <end position="1759"/>
    </location>
</feature>
<dbReference type="Pfam" id="PF02687">
    <property type="entry name" value="FtsX"/>
    <property type="match status" value="2"/>
</dbReference>
<dbReference type="Proteomes" id="UP000008907">
    <property type="component" value="Chromosome"/>
</dbReference>
<keyword evidence="3 6" id="KW-0812">Transmembrane</keyword>
<gene>
    <name evidence="8" type="ordered locus">MPUT_0320</name>
</gene>
<feature type="transmembrane region" description="Helical" evidence="6">
    <location>
        <begin position="655"/>
        <end position="679"/>
    </location>
</feature>
<keyword evidence="4 6" id="KW-1133">Transmembrane helix</keyword>
<feature type="transmembrane region" description="Helical" evidence="6">
    <location>
        <begin position="20"/>
        <end position="40"/>
    </location>
</feature>
<keyword evidence="2" id="KW-1003">Cell membrane</keyword>
<sequence>MKKKTSTFLLLLKQGVKGVFKFRIQFTIILLLSFLASFILSTSLTLSTRINQTFNQVVNNIKKFDYTNSTQINLGVSNAASETDRSVFPLLDLVSDNSYYNKKANDTDSSWLNFVLNQKALQDSQNNKTLLTEFANDQTFISFFSELNSNNQDVNQQQLFNWKVALYFTKFTFNKLNNLITDAKETVFLNDAVIGKYLVNQVKDQQFKDNFKSDVVKINQINNYVYQKDHSSIEIFKSLNRANKELFSYVFVSGYSLIEYIINKIYKELYLPIITKEKDLKHQGNDFYVFLTGIKPTSNFNIDKIAEKWELKAQNNSYLNNFEINKTEIKDQSRIIKLDPSQENSAEKINEQIKANGMKGMIDLPIVSLDKNNKVSEVKMLINDYSLFKLVASDGSTYSLTNLISLLHKSTPIFEPLLLTKPKVLLTENDANFIYDSWLAHLKYIALASGYDISFRREVFNYDYITQTRFRMIFLEDNNTTNLTILNANAGGRMPGFGEILISEQYALANNINIGDQIKIDSTFVIVTGYATDTYSFFPTTDPDFPIPQANLGAIIYASGQTIFNILSGTSQTKSNDSSKGYTMFFLRKNANYDKNKSIKMFNAYQMNDLSKIYQSVSIQKNNFSTDLSTWVKLTDFNKSILRFNWTIEPRAIRIYQTITLLSAALVALIAIVALVICIKKTINFNAKQIGILKALGAEPLTISVTYLAYTLIIITTVVPLGWMLGLATQSGFIHLFINYFSLPLYRFTIEPISLVVSLTIFGLIGALVSILTAYLITRQSVLDILKVTQNWSHSKFINHLKNTVFKNAKFSTKFSLTLSSSGKKNIILLTTVVGAATLIISSGLALPSIAFTAKNAYYSSIKYANEYNYIDGVSNSPLTKTTIAYWKGQDILDKDIRSTKINNEEISYYSDPAYYAASSYDVTPFSKYVYTNNKTINWTQLELFRNDINRFTDNNFKPVDNNQVVNSLDLLFTEFFGNNLYNVVGGQFSIGTVDQLLGLILNSEYNLVTNNTNQPSSVGWTDQAKQIAFKNVTSSITKTAPQVISSLIGKNTGPSTGDWRDEILDAIKLGLPPYVNNYIQKNASRKEQFAIGYNIEKYIPNQETITTVANLKSTINNQVFDLNLTGLADSQSAFEFKNKNDKDKLFIDRQTLYEIQKAFLGVQDKDVVVSNKQANFDFKYYDKNTNTINIPVIANRQAEAFYKLKTNKTKITNISTANSQFFIHSKNDGYLKIPKYAWIYDDAEFINSDYYKTFTNTTIASHRTGKNVWTKQASRWLDPYDLDNNKFTFKSQYSNASDDNNDNFESKEQVLEPRAYMFDDFVYNDQFDNLKSTYIRPYYEYKNIQLYLPQSLIDLDNTINANNSTNKSSEAKNLWYKKDIDPSKVPDSVKKAWKLENDKYLMIRPYDLRYTADFDKIKNPGVVSYSTKPVYWMFQSTKTVNQAGAQIPVIQKPAKVTYQNQDLKINAVAVSVLDSYNGKLVLADQGLANLVMNYSLGKKIAVKDNIFNRKQRILAGVSDQNNIKSQFDRYKFSAISKYSTFDSDYFKDVSYLDTNKMFKQSQMMWHNSKFSNVVEPLELTSGISFVPMNSYNGFYLIGPGSSTTQWNDTVNSMVQTQTLLSTSKELIDQITFIAISIGMLIIITVIVTSALLIMLIGDIYVSQYQQFMVLMKALGYENYKINIYAFGTVTVFSAIIWAAATVFSWSLIVIIINIIGRMGFAIPYGFASWTLFTSLAIIAVSYFGSLLVSTNKIRTANPASLLTDANSS</sequence>
<evidence type="ECO:0000256" key="4">
    <source>
        <dbReference type="ARBA" id="ARBA00022989"/>
    </source>
</evidence>
<feature type="transmembrane region" description="Helical" evidence="6">
    <location>
        <begin position="827"/>
        <end position="847"/>
    </location>
</feature>
<evidence type="ECO:0000259" key="7">
    <source>
        <dbReference type="Pfam" id="PF02687"/>
    </source>
</evidence>